<gene>
    <name evidence="3" type="ORF">JMJ35_007525</name>
</gene>
<keyword evidence="4" id="KW-1185">Reference proteome</keyword>
<evidence type="ECO:0000313" key="3">
    <source>
        <dbReference type="EMBL" id="KAK0510131.1"/>
    </source>
</evidence>
<feature type="compositionally biased region" description="Basic and acidic residues" evidence="1">
    <location>
        <begin position="324"/>
        <end position="351"/>
    </location>
</feature>
<evidence type="ECO:0000259" key="2">
    <source>
        <dbReference type="PROSITE" id="PS51840"/>
    </source>
</evidence>
<feature type="compositionally biased region" description="Polar residues" evidence="1">
    <location>
        <begin position="300"/>
        <end position="312"/>
    </location>
</feature>
<feature type="region of interest" description="Disordered" evidence="1">
    <location>
        <begin position="244"/>
        <end position="358"/>
    </location>
</feature>
<dbReference type="PANTHER" id="PTHR21456">
    <property type="entry name" value="FAMILY WITH SEQUENCE SIMILARITY 102"/>
    <property type="match status" value="1"/>
</dbReference>
<evidence type="ECO:0000256" key="1">
    <source>
        <dbReference type="SAM" id="MobiDB-lite"/>
    </source>
</evidence>
<name>A0AA39U896_9LECA</name>
<reference evidence="3" key="1">
    <citation type="submission" date="2023-03" db="EMBL/GenBank/DDBJ databases">
        <title>Complete genome of Cladonia borealis.</title>
        <authorList>
            <person name="Park H."/>
        </authorList>
    </citation>
    <scope>NUCLEOTIDE SEQUENCE</scope>
    <source>
        <strain evidence="3">ANT050790</strain>
    </source>
</reference>
<organism evidence="3 4">
    <name type="scientific">Cladonia borealis</name>
    <dbReference type="NCBI Taxonomy" id="184061"/>
    <lineage>
        <taxon>Eukaryota</taxon>
        <taxon>Fungi</taxon>
        <taxon>Dikarya</taxon>
        <taxon>Ascomycota</taxon>
        <taxon>Pezizomycotina</taxon>
        <taxon>Lecanoromycetes</taxon>
        <taxon>OSLEUM clade</taxon>
        <taxon>Lecanoromycetidae</taxon>
        <taxon>Lecanorales</taxon>
        <taxon>Lecanorineae</taxon>
        <taxon>Cladoniaceae</taxon>
        <taxon>Cladonia</taxon>
    </lineage>
</organism>
<dbReference type="PANTHER" id="PTHR21456:SF1">
    <property type="entry name" value="C2 NT-TYPE DOMAIN-CONTAINING PROTEIN"/>
    <property type="match status" value="1"/>
</dbReference>
<dbReference type="Proteomes" id="UP001166286">
    <property type="component" value="Unassembled WGS sequence"/>
</dbReference>
<dbReference type="InterPro" id="IPR039931">
    <property type="entry name" value="EEIG1/2-like"/>
</dbReference>
<evidence type="ECO:0000313" key="4">
    <source>
        <dbReference type="Proteomes" id="UP001166286"/>
    </source>
</evidence>
<dbReference type="InterPro" id="IPR019448">
    <property type="entry name" value="NT-C2"/>
</dbReference>
<sequence length="358" mass="39523">MAFSALYRKVAHTLTTPAVPKNRRPKFELQLKILDLNNVPLVAGTSFVKWHLPSSTSAEHRGHTSKAMIRDHKVSWDYVRKLPVRLTVDRNGMLQETEINFEVLQEYSPGTRAERIVLGNVRLNLAEFVGGSDDGEEAVTRRYLMQDSKINSTLNIGISMKQIDGDRNFEAPPLKSAPVFGGIAGILTAERGDTDDGGNVPSMSSKARESGRLQDMYRRTLAASWAAQVGELPADKCIEDIFNGGDGWGGPDEMVATPSPRIGGGSTDDESDTEVRTVRRHKRNTSGTGSHETLKPLLRQRNSNKGDTTTGAVSGRGSIAQQVHPDHHAKEHTYRRPNEIDEFSAREDLRSWEISPEG</sequence>
<feature type="domain" description="C2 NT-type" evidence="2">
    <location>
        <begin position="17"/>
        <end position="162"/>
    </location>
</feature>
<dbReference type="EMBL" id="JAFEKC020000017">
    <property type="protein sequence ID" value="KAK0510131.1"/>
    <property type="molecule type" value="Genomic_DNA"/>
</dbReference>
<comment type="caution">
    <text evidence="3">The sequence shown here is derived from an EMBL/GenBank/DDBJ whole genome shotgun (WGS) entry which is preliminary data.</text>
</comment>
<dbReference type="Pfam" id="PF10358">
    <property type="entry name" value="NT-C2"/>
    <property type="match status" value="1"/>
</dbReference>
<proteinExistence type="predicted"/>
<protein>
    <recommendedName>
        <fullName evidence="2">C2 NT-type domain-containing protein</fullName>
    </recommendedName>
</protein>
<feature type="region of interest" description="Disordered" evidence="1">
    <location>
        <begin position="190"/>
        <end position="211"/>
    </location>
</feature>
<accession>A0AA39U896</accession>
<dbReference type="PROSITE" id="PS51840">
    <property type="entry name" value="C2_NT"/>
    <property type="match status" value="1"/>
</dbReference>
<dbReference type="AlphaFoldDB" id="A0AA39U896"/>